<evidence type="ECO:0000313" key="3">
    <source>
        <dbReference type="Proteomes" id="UP000030746"/>
    </source>
</evidence>
<keyword evidence="3" id="KW-1185">Reference proteome</keyword>
<dbReference type="InterPro" id="IPR013098">
    <property type="entry name" value="Ig_I-set"/>
</dbReference>
<feature type="non-terminal residue" evidence="2">
    <location>
        <position position="173"/>
    </location>
</feature>
<dbReference type="PANTHER" id="PTHR23279">
    <property type="entry name" value="DEFECTIVE PROBOSCIS EXTENSION RESPONSE DPR -RELATED"/>
    <property type="match status" value="1"/>
</dbReference>
<dbReference type="Pfam" id="PF00047">
    <property type="entry name" value="ig"/>
    <property type="match status" value="1"/>
</dbReference>
<dbReference type="OrthoDB" id="190835at2759"/>
<feature type="non-terminal residue" evidence="2">
    <location>
        <position position="1"/>
    </location>
</feature>
<dbReference type="SMART" id="SM00408">
    <property type="entry name" value="IGc2"/>
    <property type="match status" value="2"/>
</dbReference>
<dbReference type="InterPro" id="IPR037448">
    <property type="entry name" value="Zig-8"/>
</dbReference>
<dbReference type="InterPro" id="IPR036179">
    <property type="entry name" value="Ig-like_dom_sf"/>
</dbReference>
<dbReference type="InterPro" id="IPR013783">
    <property type="entry name" value="Ig-like_fold"/>
</dbReference>
<dbReference type="Pfam" id="PF07679">
    <property type="entry name" value="I-set"/>
    <property type="match status" value="1"/>
</dbReference>
<reference evidence="2 3" key="1">
    <citation type="journal article" date="2013" name="Nature">
        <title>Insights into bilaterian evolution from three spiralian genomes.</title>
        <authorList>
            <person name="Simakov O."/>
            <person name="Marletaz F."/>
            <person name="Cho S.J."/>
            <person name="Edsinger-Gonzales E."/>
            <person name="Havlak P."/>
            <person name="Hellsten U."/>
            <person name="Kuo D.H."/>
            <person name="Larsson T."/>
            <person name="Lv J."/>
            <person name="Arendt D."/>
            <person name="Savage R."/>
            <person name="Osoegawa K."/>
            <person name="de Jong P."/>
            <person name="Grimwood J."/>
            <person name="Chapman J.A."/>
            <person name="Shapiro H."/>
            <person name="Aerts A."/>
            <person name="Otillar R.P."/>
            <person name="Terry A.Y."/>
            <person name="Boore J.L."/>
            <person name="Grigoriev I.V."/>
            <person name="Lindberg D.R."/>
            <person name="Seaver E.C."/>
            <person name="Weisblat D.A."/>
            <person name="Putnam N.H."/>
            <person name="Rokhsar D.S."/>
        </authorList>
    </citation>
    <scope>NUCLEOTIDE SEQUENCE [LARGE SCALE GENOMIC DNA]</scope>
</reference>
<proteinExistence type="predicted"/>
<dbReference type="RefSeq" id="XP_009054831.1">
    <property type="nucleotide sequence ID" value="XM_009056583.1"/>
</dbReference>
<dbReference type="EMBL" id="KB201802">
    <property type="protein sequence ID" value="ESO94556.1"/>
    <property type="molecule type" value="Genomic_DNA"/>
</dbReference>
<dbReference type="GO" id="GO:0050808">
    <property type="term" value="P:synapse organization"/>
    <property type="evidence" value="ECO:0007669"/>
    <property type="project" value="TreeGrafter"/>
</dbReference>
<protein>
    <recommendedName>
        <fullName evidence="1">Ig-like domain-containing protein</fullName>
    </recommendedName>
</protein>
<feature type="domain" description="Ig-like" evidence="1">
    <location>
        <begin position="1"/>
        <end position="87"/>
    </location>
</feature>
<dbReference type="OMA" id="CFHHISA"/>
<dbReference type="SUPFAM" id="SSF48726">
    <property type="entry name" value="Immunoglobulin"/>
    <property type="match status" value="2"/>
</dbReference>
<evidence type="ECO:0000313" key="2">
    <source>
        <dbReference type="EMBL" id="ESO94556.1"/>
    </source>
</evidence>
<dbReference type="InterPro" id="IPR007110">
    <property type="entry name" value="Ig-like_dom"/>
</dbReference>
<dbReference type="AlphaFoldDB" id="V4ALT6"/>
<evidence type="ECO:0000259" key="1">
    <source>
        <dbReference type="PROSITE" id="PS50835"/>
    </source>
</evidence>
<dbReference type="InterPro" id="IPR013151">
    <property type="entry name" value="Immunoglobulin_dom"/>
</dbReference>
<feature type="domain" description="Ig-like" evidence="1">
    <location>
        <begin position="99"/>
        <end position="173"/>
    </location>
</feature>
<dbReference type="GeneID" id="20253112"/>
<dbReference type="CTD" id="20253112"/>
<accession>V4ALT6</accession>
<dbReference type="KEGG" id="lgi:LOTGIDRAFT_96587"/>
<gene>
    <name evidence="2" type="ORF">LOTGIDRAFT_96587</name>
</gene>
<dbReference type="HOGENOM" id="CLU_046341_4_2_1"/>
<dbReference type="Proteomes" id="UP000030746">
    <property type="component" value="Unassembled WGS sequence"/>
</dbReference>
<dbReference type="InterPro" id="IPR003598">
    <property type="entry name" value="Ig_sub2"/>
</dbReference>
<dbReference type="GO" id="GO:0032589">
    <property type="term" value="C:neuron projection membrane"/>
    <property type="evidence" value="ECO:0007669"/>
    <property type="project" value="TreeGrafter"/>
</dbReference>
<sequence length="173" mass="19623">VGETAILFCSVKNLGKRTVSWRKLPNPNPLTVAQSTWVKDSRIHVEHVPNSQQWNLIIQNTDLDDEGTYECQVNMKGKKLKHQVELKLKGIQIVGANDIKKGSAIYIVCNVTVIEDETESVFWLKDKQRLDVIDSHRIIIKNSVTYNSKTNDIITSRLSIKNTDLNDSGNYVC</sequence>
<dbReference type="SMART" id="SM00409">
    <property type="entry name" value="IG"/>
    <property type="match status" value="1"/>
</dbReference>
<name>V4ALT6_LOTGI</name>
<dbReference type="Gene3D" id="2.60.40.10">
    <property type="entry name" value="Immunoglobulins"/>
    <property type="match status" value="2"/>
</dbReference>
<dbReference type="InterPro" id="IPR003599">
    <property type="entry name" value="Ig_sub"/>
</dbReference>
<organism evidence="2 3">
    <name type="scientific">Lottia gigantea</name>
    <name type="common">Giant owl limpet</name>
    <dbReference type="NCBI Taxonomy" id="225164"/>
    <lineage>
        <taxon>Eukaryota</taxon>
        <taxon>Metazoa</taxon>
        <taxon>Spiralia</taxon>
        <taxon>Lophotrochozoa</taxon>
        <taxon>Mollusca</taxon>
        <taxon>Gastropoda</taxon>
        <taxon>Patellogastropoda</taxon>
        <taxon>Lottioidea</taxon>
        <taxon>Lottiidae</taxon>
        <taxon>Lottia</taxon>
    </lineage>
</organism>
<dbReference type="PANTHER" id="PTHR23279:SF36">
    <property type="entry name" value="DEFECTIVE PROBOSCIS EXTENSION RESPONSE 9, ISOFORM A"/>
    <property type="match status" value="1"/>
</dbReference>
<dbReference type="PROSITE" id="PS50835">
    <property type="entry name" value="IG_LIKE"/>
    <property type="match status" value="2"/>
</dbReference>